<dbReference type="EMBL" id="FPIB01000011">
    <property type="protein sequence ID" value="SFV90210.1"/>
    <property type="molecule type" value="Genomic_DNA"/>
</dbReference>
<evidence type="ECO:0000313" key="2">
    <source>
        <dbReference type="EMBL" id="SFV90210.1"/>
    </source>
</evidence>
<dbReference type="SUPFAM" id="SSF116726">
    <property type="entry name" value="TrkA C-terminal domain-like"/>
    <property type="match status" value="1"/>
</dbReference>
<feature type="domain" description="RCK C-terminal" evidence="1">
    <location>
        <begin position="139"/>
        <end position="219"/>
    </location>
</feature>
<dbReference type="InterPro" id="IPR006037">
    <property type="entry name" value="RCK_C"/>
</dbReference>
<name>A0A1W1E8F3_9ZZZZ</name>
<dbReference type="GO" id="GO:0008324">
    <property type="term" value="F:monoatomic cation transmembrane transporter activity"/>
    <property type="evidence" value="ECO:0007669"/>
    <property type="project" value="InterPro"/>
</dbReference>
<dbReference type="AlphaFoldDB" id="A0A1W1E8F3"/>
<sequence length="477" mass="55116">MKNILILADGSIAKHFVEWVGRKRVADNRYYVTCFNEGATPEKMGKNITLIKADPTSYARIRHIMNEVKFSHVFIVMQNREDALYTLKNIRLVEDKIRVIFVNQWDDPQIGCDEENVTIINTDELIAASLYDQLPNVPVIAQNVGLGKGEIMEIHVPFGSTYAFRHVGSILQRKWKIAAIYRKEKQILPTSATTILPNDTLLVLGKPIVLEGVYRTINKRIGLFPEPFGKNLYLLLDFRKDRQEALFYLKESIYILEKLEDKMLYVRILYPNDFTLIEKLKAYESEQVTVSVCYDEDEIDHLIEYDIQEYDIGLILSSIEAFKEEKIMQVLYALRKVVYLFGDQPLHQVDKAVILMEDDDRKMESISSTAFDVSESLGIEVCLCDFDPEGEFTNRQIIVEHYETLSHIFNMEIKIETKIANPIRELSAMECVLQIAPFEETFHSNGIWRMISTKVSDFLLATAKHPKLFVPYALDDD</sequence>
<proteinExistence type="predicted"/>
<reference evidence="2" key="1">
    <citation type="submission" date="2016-10" db="EMBL/GenBank/DDBJ databases">
        <authorList>
            <person name="de Groot N.N."/>
        </authorList>
    </citation>
    <scope>NUCLEOTIDE SEQUENCE</scope>
</reference>
<dbReference type="GO" id="GO:0006813">
    <property type="term" value="P:potassium ion transport"/>
    <property type="evidence" value="ECO:0007669"/>
    <property type="project" value="InterPro"/>
</dbReference>
<dbReference type="PROSITE" id="PS51202">
    <property type="entry name" value="RCK_C"/>
    <property type="match status" value="1"/>
</dbReference>
<dbReference type="InterPro" id="IPR036721">
    <property type="entry name" value="RCK_C_sf"/>
</dbReference>
<protein>
    <submittedName>
        <fullName evidence="2">TrkA domain protein</fullName>
    </submittedName>
</protein>
<evidence type="ECO:0000259" key="1">
    <source>
        <dbReference type="PROSITE" id="PS51202"/>
    </source>
</evidence>
<organism evidence="2">
    <name type="scientific">hydrothermal vent metagenome</name>
    <dbReference type="NCBI Taxonomy" id="652676"/>
    <lineage>
        <taxon>unclassified sequences</taxon>
        <taxon>metagenomes</taxon>
        <taxon>ecological metagenomes</taxon>
    </lineage>
</organism>
<dbReference type="Gene3D" id="3.30.70.1450">
    <property type="entry name" value="Regulator of K+ conductance, C-terminal domain"/>
    <property type="match status" value="1"/>
</dbReference>
<gene>
    <name evidence="2" type="ORF">MNB_SV-4-293</name>
</gene>
<accession>A0A1W1E8F3</accession>